<proteinExistence type="predicted"/>
<comment type="caution">
    <text evidence="1">The sequence shown here is derived from an EMBL/GenBank/DDBJ whole genome shotgun (WGS) entry which is preliminary data.</text>
</comment>
<dbReference type="EMBL" id="BART01009021">
    <property type="protein sequence ID" value="GAG61561.1"/>
    <property type="molecule type" value="Genomic_DNA"/>
</dbReference>
<name>X1ANV3_9ZZZZ</name>
<gene>
    <name evidence="1" type="ORF">S01H4_20114</name>
</gene>
<dbReference type="AlphaFoldDB" id="X1ANV3"/>
<reference evidence="1" key="1">
    <citation type="journal article" date="2014" name="Front. Microbiol.">
        <title>High frequency of phylogenetically diverse reductive dehalogenase-homologous genes in deep subseafloor sedimentary metagenomes.</title>
        <authorList>
            <person name="Kawai M."/>
            <person name="Futagami T."/>
            <person name="Toyoda A."/>
            <person name="Takaki Y."/>
            <person name="Nishi S."/>
            <person name="Hori S."/>
            <person name="Arai W."/>
            <person name="Tsubouchi T."/>
            <person name="Morono Y."/>
            <person name="Uchiyama I."/>
            <person name="Ito T."/>
            <person name="Fujiyama A."/>
            <person name="Inagaki F."/>
            <person name="Takami H."/>
        </authorList>
    </citation>
    <scope>NUCLEOTIDE SEQUENCE</scope>
    <source>
        <strain evidence="1">Expedition CK06-06</strain>
    </source>
</reference>
<accession>X1ANV3</accession>
<evidence type="ECO:0000313" key="1">
    <source>
        <dbReference type="EMBL" id="GAG61561.1"/>
    </source>
</evidence>
<feature type="non-terminal residue" evidence="1">
    <location>
        <position position="1"/>
    </location>
</feature>
<organism evidence="1">
    <name type="scientific">marine sediment metagenome</name>
    <dbReference type="NCBI Taxonomy" id="412755"/>
    <lineage>
        <taxon>unclassified sequences</taxon>
        <taxon>metagenomes</taxon>
        <taxon>ecological metagenomes</taxon>
    </lineage>
</organism>
<sequence>LLLSLLLVSLIPFPFVNDYKLVYKKGGNEIYENV</sequence>
<protein>
    <submittedName>
        <fullName evidence="1">Uncharacterized protein</fullName>
    </submittedName>
</protein>